<dbReference type="EMBL" id="JBBCAQ010000041">
    <property type="protein sequence ID" value="KAK7571124.1"/>
    <property type="molecule type" value="Genomic_DNA"/>
</dbReference>
<organism evidence="1 2">
    <name type="scientific">Parthenolecanium corni</name>
    <dbReference type="NCBI Taxonomy" id="536013"/>
    <lineage>
        <taxon>Eukaryota</taxon>
        <taxon>Metazoa</taxon>
        <taxon>Ecdysozoa</taxon>
        <taxon>Arthropoda</taxon>
        <taxon>Hexapoda</taxon>
        <taxon>Insecta</taxon>
        <taxon>Pterygota</taxon>
        <taxon>Neoptera</taxon>
        <taxon>Paraneoptera</taxon>
        <taxon>Hemiptera</taxon>
        <taxon>Sternorrhyncha</taxon>
        <taxon>Coccoidea</taxon>
        <taxon>Coccidae</taxon>
        <taxon>Parthenolecanium</taxon>
    </lineage>
</organism>
<evidence type="ECO:0000313" key="2">
    <source>
        <dbReference type="Proteomes" id="UP001367676"/>
    </source>
</evidence>
<evidence type="ECO:0000313" key="1">
    <source>
        <dbReference type="EMBL" id="KAK7571124.1"/>
    </source>
</evidence>
<gene>
    <name evidence="1" type="ORF">V9T40_014728</name>
</gene>
<proteinExistence type="predicted"/>
<sequence>MMTECCYGTMNAHYAVINVIEAFGYQNLSVTCLYNTCTFWKNIKSITSTTERPETEPNATPFRGSRAATILALAKGQNGSSKGD</sequence>
<reference evidence="1 2" key="1">
    <citation type="submission" date="2024-03" db="EMBL/GenBank/DDBJ databases">
        <title>Adaptation during the transition from Ophiocordyceps entomopathogen to insect associate is accompanied by gene loss and intensified selection.</title>
        <authorList>
            <person name="Ward C.M."/>
            <person name="Onetto C.A."/>
            <person name="Borneman A.R."/>
        </authorList>
    </citation>
    <scope>NUCLEOTIDE SEQUENCE [LARGE SCALE GENOMIC DNA]</scope>
    <source>
        <strain evidence="1">AWRI1</strain>
        <tissue evidence="1">Single Adult Female</tissue>
    </source>
</reference>
<comment type="caution">
    <text evidence="1">The sequence shown here is derived from an EMBL/GenBank/DDBJ whole genome shotgun (WGS) entry which is preliminary data.</text>
</comment>
<accession>A0AAN9T4F7</accession>
<protein>
    <submittedName>
        <fullName evidence="1">Uncharacterized protein</fullName>
    </submittedName>
</protein>
<name>A0AAN9T4F7_9HEMI</name>
<dbReference type="Proteomes" id="UP001367676">
    <property type="component" value="Unassembled WGS sequence"/>
</dbReference>
<keyword evidence="2" id="KW-1185">Reference proteome</keyword>
<dbReference type="AlphaFoldDB" id="A0AAN9T4F7"/>